<dbReference type="InterPro" id="IPR041664">
    <property type="entry name" value="AAA_16"/>
</dbReference>
<dbReference type="SUPFAM" id="SSF48452">
    <property type="entry name" value="TPR-like"/>
    <property type="match status" value="2"/>
</dbReference>
<dbReference type="GO" id="GO:0043531">
    <property type="term" value="F:ADP binding"/>
    <property type="evidence" value="ECO:0007669"/>
    <property type="project" value="InterPro"/>
</dbReference>
<keyword evidence="3" id="KW-1185">Reference proteome</keyword>
<sequence>MASRAVRDWYEALRSLERKAAESRPRYSRRGTAEELKKKGVKLHAQRLSEWLRDDIDAADIPRRSDPEIETAVWALIELWSDWAGDRPPNRRYWMDLLDAAQPAGTRLAAAETRAQTAAQARPAQLPVVPADFVGRDRELAELRALCAPEGPGPVTVVVHGVAGVGKSALASYAARELAPGYPDGQLFSRLREDEGPLQSGSVLARFLRALNVPAADVPDDVPSQAALYRTLLAGRRILVVLDDAASEAQVRPLLPPTQSCLLLVTSRNPLPALEGATPYRLELLGEDESVGLLAHIAGKDRVDSKATGREVVELCGRLPLAIRIAAARLRARTDWTAAHLAERLANTRRRLRELRVGDLDVRAAFELSYRGLGEDAARLFRLLAVRPGPTFSAEFAAALLDCPVPDAEELLERLILDQLIEVLGTPGRYWMHDLIWLFALDLLVERGEVQLPMDAMLPWYLYGITQVICALRLPVIAPSRFDDALVPAVSEAEALAWLDGEEENLFGLLNLIDGGNDEVTVETTILIMTIARRYGMPVEGERALSMGLAAARRTGNHAVQAGLLLVQGEYLVRRRDWEQARERLTEALELVDQGEDSSLAGALHLQLGYVYQGLGRDEDAAREMTAAAELAAIVDPKAAKILSACLMANSLLDYGQHEAVIALLEPNMQHIDAEGGEDEGLIRLYLGMAYNRQGRHAEAVSLLKRSLRLCHEHGIRIREPQVLLELGIAYRDRGWLAKAREAWTEGLSKAETAPGPRTVAGLAHELAEYQYWKGNHEAAGELFTRAAEAYGEAGQDCDKARALDRLAHARAQLGDRDGAVEAWDLAVPLVQQFCDKKTAEYALRLIRDARARYLS</sequence>
<name>A0A239GYC4_9ACTN</name>
<evidence type="ECO:0000259" key="1">
    <source>
        <dbReference type="Pfam" id="PF13191"/>
    </source>
</evidence>
<dbReference type="InterPro" id="IPR011990">
    <property type="entry name" value="TPR-like_helical_dom_sf"/>
</dbReference>
<dbReference type="SMART" id="SM00028">
    <property type="entry name" value="TPR"/>
    <property type="match status" value="4"/>
</dbReference>
<evidence type="ECO:0000313" key="3">
    <source>
        <dbReference type="Proteomes" id="UP000198420"/>
    </source>
</evidence>
<dbReference type="EMBL" id="FZNP01000026">
    <property type="protein sequence ID" value="SNS73044.1"/>
    <property type="molecule type" value="Genomic_DNA"/>
</dbReference>
<dbReference type="InterPro" id="IPR019734">
    <property type="entry name" value="TPR_rpt"/>
</dbReference>
<dbReference type="InterPro" id="IPR042197">
    <property type="entry name" value="Apaf_helical"/>
</dbReference>
<reference evidence="3" key="1">
    <citation type="submission" date="2017-06" db="EMBL/GenBank/DDBJ databases">
        <authorList>
            <person name="Varghese N."/>
            <person name="Submissions S."/>
        </authorList>
    </citation>
    <scope>NUCLEOTIDE SEQUENCE [LARGE SCALE GENOMIC DNA]</scope>
    <source>
        <strain evidence="3">DSM 44485</strain>
    </source>
</reference>
<proteinExistence type="predicted"/>
<dbReference type="RefSeq" id="WP_179279211.1">
    <property type="nucleotide sequence ID" value="NZ_FZNP01000026.1"/>
</dbReference>
<gene>
    <name evidence="2" type="ORF">SAMN06265355_12645</name>
</gene>
<dbReference type="Gene3D" id="3.40.50.300">
    <property type="entry name" value="P-loop containing nucleotide triphosphate hydrolases"/>
    <property type="match status" value="1"/>
</dbReference>
<protein>
    <submittedName>
        <fullName evidence="2">ATP-, maltotriose- and DNA-dependent transcriptional regulator MalT</fullName>
    </submittedName>
</protein>
<dbReference type="Proteomes" id="UP000198420">
    <property type="component" value="Unassembled WGS sequence"/>
</dbReference>
<accession>A0A239GYC4</accession>
<dbReference type="InterPro" id="IPR027417">
    <property type="entry name" value="P-loop_NTPase"/>
</dbReference>
<dbReference type="SUPFAM" id="SSF52540">
    <property type="entry name" value="P-loop containing nucleoside triphosphate hydrolases"/>
    <property type="match status" value="1"/>
</dbReference>
<dbReference type="Gene3D" id="1.25.40.10">
    <property type="entry name" value="Tetratricopeptide repeat domain"/>
    <property type="match status" value="2"/>
</dbReference>
<dbReference type="Gene3D" id="1.10.8.430">
    <property type="entry name" value="Helical domain of apoptotic protease-activating factors"/>
    <property type="match status" value="1"/>
</dbReference>
<evidence type="ECO:0000313" key="2">
    <source>
        <dbReference type="EMBL" id="SNS73044.1"/>
    </source>
</evidence>
<dbReference type="PRINTS" id="PR00364">
    <property type="entry name" value="DISEASERSIST"/>
</dbReference>
<organism evidence="2 3">
    <name type="scientific">Actinomadura mexicana</name>
    <dbReference type="NCBI Taxonomy" id="134959"/>
    <lineage>
        <taxon>Bacteria</taxon>
        <taxon>Bacillati</taxon>
        <taxon>Actinomycetota</taxon>
        <taxon>Actinomycetes</taxon>
        <taxon>Streptosporangiales</taxon>
        <taxon>Thermomonosporaceae</taxon>
        <taxon>Actinomadura</taxon>
    </lineage>
</organism>
<dbReference type="Pfam" id="PF13191">
    <property type="entry name" value="AAA_16"/>
    <property type="match status" value="1"/>
</dbReference>
<dbReference type="AlphaFoldDB" id="A0A239GYC4"/>
<dbReference type="PANTHER" id="PTHR47691:SF3">
    <property type="entry name" value="HTH-TYPE TRANSCRIPTIONAL REGULATOR RV0890C-RELATED"/>
    <property type="match status" value="1"/>
</dbReference>
<dbReference type="PANTHER" id="PTHR47691">
    <property type="entry name" value="REGULATOR-RELATED"/>
    <property type="match status" value="1"/>
</dbReference>
<feature type="domain" description="Orc1-like AAA ATPase" evidence="1">
    <location>
        <begin position="133"/>
        <end position="235"/>
    </location>
</feature>